<organism evidence="1 2">
    <name type="scientific">Candidatus Afipia apatlaquensis</name>
    <dbReference type="NCBI Taxonomy" id="2712852"/>
    <lineage>
        <taxon>Bacteria</taxon>
        <taxon>Pseudomonadati</taxon>
        <taxon>Pseudomonadota</taxon>
        <taxon>Alphaproteobacteria</taxon>
        <taxon>Hyphomicrobiales</taxon>
        <taxon>Nitrobacteraceae</taxon>
        <taxon>Afipia</taxon>
    </lineage>
</organism>
<evidence type="ECO:0000313" key="2">
    <source>
        <dbReference type="Proteomes" id="UP000480266"/>
    </source>
</evidence>
<comment type="caution">
    <text evidence="1">The sequence shown here is derived from an EMBL/GenBank/DDBJ whole genome shotgun (WGS) entry which is preliminary data.</text>
</comment>
<proteinExistence type="predicted"/>
<dbReference type="Proteomes" id="UP000480266">
    <property type="component" value="Unassembled WGS sequence"/>
</dbReference>
<name>A0A7C9VLL8_9BRAD</name>
<evidence type="ECO:0000313" key="1">
    <source>
        <dbReference type="EMBL" id="NGX99269.1"/>
    </source>
</evidence>
<accession>A0A7C9VLL8</accession>
<evidence type="ECO:0008006" key="3">
    <source>
        <dbReference type="Google" id="ProtNLM"/>
    </source>
</evidence>
<dbReference type="AlphaFoldDB" id="A0A7C9VLL8"/>
<dbReference type="EMBL" id="JAAMRR010001533">
    <property type="protein sequence ID" value="NGX99269.1"/>
    <property type="molecule type" value="Genomic_DNA"/>
</dbReference>
<reference evidence="1" key="1">
    <citation type="submission" date="2020-02" db="EMBL/GenBank/DDBJ databases">
        <title>Draft genome sequence of Candidatus Afipia apatlaquensis IBT-C3, a potential strain for decolorization of textile dyes.</title>
        <authorList>
            <person name="Sanchez-Reyes A."/>
            <person name="Breton-Deval L."/>
            <person name="Mangelson H."/>
            <person name="Sanchez-Flores A."/>
        </authorList>
    </citation>
    <scope>NUCLEOTIDE SEQUENCE [LARGE SCALE GENOMIC DNA]</scope>
    <source>
        <strain evidence="1">IBT-C3</strain>
    </source>
</reference>
<protein>
    <recommendedName>
        <fullName evidence="3">TonB C-terminal domain-containing protein</fullName>
    </recommendedName>
</protein>
<sequence>MLAWVTGLAPLIVGPGSSASAQDVVYKPAAAAPAAWRAFAAELQGRLQERLATDDEATRRFHEYMNENNKSSPAFATVRAWVSQNGKLERIEFDGIDDAAVAANLRALLAGASVSTPPPDMLQPLRLRIGLRARNQQER</sequence>
<keyword evidence="2" id="KW-1185">Reference proteome</keyword>
<gene>
    <name evidence="1" type="ORF">G4V63_29950</name>
</gene>